<dbReference type="PANTHER" id="PTHR38834">
    <property type="entry name" value="PERIPLASMIC SUBSTRATE BINDING PROTEIN FAMILY 3"/>
    <property type="match status" value="1"/>
</dbReference>
<dbReference type="AlphaFoldDB" id="A0A1H4DY36"/>
<dbReference type="STRING" id="152573.SAMN04488051_10679"/>
<dbReference type="Gene3D" id="3.40.190.10">
    <property type="entry name" value="Periplasmic binding protein-like II"/>
    <property type="match status" value="2"/>
</dbReference>
<keyword evidence="4" id="KW-1185">Reference proteome</keyword>
<evidence type="ECO:0000259" key="2">
    <source>
        <dbReference type="SMART" id="SM00062"/>
    </source>
</evidence>
<evidence type="ECO:0000313" key="4">
    <source>
        <dbReference type="Proteomes" id="UP000198773"/>
    </source>
</evidence>
<protein>
    <submittedName>
        <fullName evidence="3">Polar amino acid transport system substrate-binding protein</fullName>
    </submittedName>
</protein>
<accession>A0A1H4DY36</accession>
<keyword evidence="1" id="KW-0732">Signal</keyword>
<dbReference type="Pfam" id="PF00497">
    <property type="entry name" value="SBP_bac_3"/>
    <property type="match status" value="1"/>
</dbReference>
<feature type="chain" id="PRO_5011467791" evidence="1">
    <location>
        <begin position="19"/>
        <end position="246"/>
    </location>
</feature>
<organism evidence="3 4">
    <name type="scientific">Alkalimonas amylolytica</name>
    <dbReference type="NCBI Taxonomy" id="152573"/>
    <lineage>
        <taxon>Bacteria</taxon>
        <taxon>Pseudomonadati</taxon>
        <taxon>Pseudomonadota</taxon>
        <taxon>Gammaproteobacteria</taxon>
        <taxon>Alkalimonas</taxon>
    </lineage>
</organism>
<feature type="domain" description="Solute-binding protein family 3/N-terminal" evidence="2">
    <location>
        <begin position="22"/>
        <end position="246"/>
    </location>
</feature>
<proteinExistence type="predicted"/>
<dbReference type="InterPro" id="IPR001638">
    <property type="entry name" value="Solute-binding_3/MltF_N"/>
</dbReference>
<evidence type="ECO:0000256" key="1">
    <source>
        <dbReference type="SAM" id="SignalP"/>
    </source>
</evidence>
<feature type="signal peptide" evidence="1">
    <location>
        <begin position="1"/>
        <end position="18"/>
    </location>
</feature>
<dbReference type="SUPFAM" id="SSF53850">
    <property type="entry name" value="Periplasmic binding protein-like II"/>
    <property type="match status" value="1"/>
</dbReference>
<dbReference type="EMBL" id="FNRM01000006">
    <property type="protein sequence ID" value="SEA77112.1"/>
    <property type="molecule type" value="Genomic_DNA"/>
</dbReference>
<reference evidence="3 4" key="1">
    <citation type="submission" date="2016-10" db="EMBL/GenBank/DDBJ databases">
        <authorList>
            <person name="de Groot N.N."/>
        </authorList>
    </citation>
    <scope>NUCLEOTIDE SEQUENCE [LARGE SCALE GENOMIC DNA]</scope>
    <source>
        <strain evidence="3 4">CGMCC 1.3430</strain>
    </source>
</reference>
<evidence type="ECO:0000313" key="3">
    <source>
        <dbReference type="EMBL" id="SEA77112.1"/>
    </source>
</evidence>
<name>A0A1H4DY36_ALKAM</name>
<dbReference type="RefSeq" id="WP_245785725.1">
    <property type="nucleotide sequence ID" value="NZ_FNRM01000006.1"/>
</dbReference>
<dbReference type="SMART" id="SM00062">
    <property type="entry name" value="PBPb"/>
    <property type="match status" value="1"/>
</dbReference>
<sequence>MKAVRALYWLMLSWSCCAAADELVLYTEHFPPFSYEHDGVITGTNTEIVRRLCERVTISCRFELYPWRRAFEHALANPQAGLYSTSRSKERDAMFQWVGPLAYTTPYLYRLKSRGDIQLQQVEDAKGYMIAVARGDVFEEYFLEKGFRYGQHLLDFESKSAATPLFLQGRVDLMVSSELVMPVWLADYHQTMEVVEATIALDGIAGNFLALNPDVPVELVEQLQAQLELMRQSGEFEAIVQSFQVK</sequence>
<dbReference type="PANTHER" id="PTHR38834:SF3">
    <property type="entry name" value="SOLUTE-BINDING PROTEIN FAMILY 3_N-TERMINAL DOMAIN-CONTAINING PROTEIN"/>
    <property type="match status" value="1"/>
</dbReference>
<gene>
    <name evidence="3" type="ORF">SAMN04488051_10679</name>
</gene>
<dbReference type="Proteomes" id="UP000198773">
    <property type="component" value="Unassembled WGS sequence"/>
</dbReference>